<dbReference type="AlphaFoldDB" id="A0A9P0B9J1"/>
<name>A0A9P0B9J1_BRAAE</name>
<dbReference type="Pfam" id="PF00379">
    <property type="entry name" value="Chitin_bind_4"/>
    <property type="match status" value="1"/>
</dbReference>
<feature type="signal peptide" evidence="1">
    <location>
        <begin position="1"/>
        <end position="16"/>
    </location>
</feature>
<dbReference type="EMBL" id="OV121136">
    <property type="protein sequence ID" value="CAH0558111.1"/>
    <property type="molecule type" value="Genomic_DNA"/>
</dbReference>
<dbReference type="InterPro" id="IPR000618">
    <property type="entry name" value="Insect_cuticle"/>
</dbReference>
<sequence length="233" mass="25555">MNTLIIALALVACASAQVYKVVPQAATIGRYYHDDTGAYHSNEGKYNNDNSGAYIPDGSGAYVHDDAGYKHDDAGYRHQEDKYRHQNEKFGNGAGIVAYRQPAQIHQVGQAAHYAVPVGLKQGNAAGLYDNRNYAIIRKSEEVAPDGYHYLYETENKILAEEQGKLERQGSQDEAINAAGFYEYTGPDAVVYRVDYTANEDGFVPTAAHIPTPPPIPALILKSLEYQRAAGKL</sequence>
<dbReference type="GO" id="GO:0008010">
    <property type="term" value="F:structural constituent of chitin-based larval cuticle"/>
    <property type="evidence" value="ECO:0007669"/>
    <property type="project" value="TreeGrafter"/>
</dbReference>
<dbReference type="GO" id="GO:0062129">
    <property type="term" value="C:chitin-based extracellular matrix"/>
    <property type="evidence" value="ECO:0007669"/>
    <property type="project" value="TreeGrafter"/>
</dbReference>
<dbReference type="PANTHER" id="PTHR10380:SF200">
    <property type="entry name" value="CUTICULAR PROTEIN 49AB-RELATED"/>
    <property type="match status" value="1"/>
</dbReference>
<dbReference type="PANTHER" id="PTHR10380">
    <property type="entry name" value="CUTICLE PROTEIN"/>
    <property type="match status" value="1"/>
</dbReference>
<organism evidence="2 3">
    <name type="scientific">Brassicogethes aeneus</name>
    <name type="common">Rape pollen beetle</name>
    <name type="synonym">Meligethes aeneus</name>
    <dbReference type="NCBI Taxonomy" id="1431903"/>
    <lineage>
        <taxon>Eukaryota</taxon>
        <taxon>Metazoa</taxon>
        <taxon>Ecdysozoa</taxon>
        <taxon>Arthropoda</taxon>
        <taxon>Hexapoda</taxon>
        <taxon>Insecta</taxon>
        <taxon>Pterygota</taxon>
        <taxon>Neoptera</taxon>
        <taxon>Endopterygota</taxon>
        <taxon>Coleoptera</taxon>
        <taxon>Polyphaga</taxon>
        <taxon>Cucujiformia</taxon>
        <taxon>Nitidulidae</taxon>
        <taxon>Meligethinae</taxon>
        <taxon>Brassicogethes</taxon>
    </lineage>
</organism>
<evidence type="ECO:0000313" key="3">
    <source>
        <dbReference type="Proteomes" id="UP001154078"/>
    </source>
</evidence>
<protein>
    <submittedName>
        <fullName evidence="2">Uncharacterized protein</fullName>
    </submittedName>
</protein>
<proteinExistence type="predicted"/>
<keyword evidence="1" id="KW-0732">Signal</keyword>
<reference evidence="2" key="1">
    <citation type="submission" date="2021-12" db="EMBL/GenBank/DDBJ databases">
        <authorList>
            <person name="King R."/>
        </authorList>
    </citation>
    <scope>NUCLEOTIDE SEQUENCE</scope>
</reference>
<gene>
    <name evidence="2" type="ORF">MELIAE_LOCUS8654</name>
</gene>
<dbReference type="Proteomes" id="UP001154078">
    <property type="component" value="Chromosome 5"/>
</dbReference>
<accession>A0A9P0B9J1</accession>
<evidence type="ECO:0000313" key="2">
    <source>
        <dbReference type="EMBL" id="CAH0558111.1"/>
    </source>
</evidence>
<feature type="chain" id="PRO_5040192827" evidence="1">
    <location>
        <begin position="17"/>
        <end position="233"/>
    </location>
</feature>
<dbReference type="InterPro" id="IPR050468">
    <property type="entry name" value="Cuticle_Struct_Prot"/>
</dbReference>
<dbReference type="OrthoDB" id="6379191at2759"/>
<keyword evidence="3" id="KW-1185">Reference proteome</keyword>
<evidence type="ECO:0000256" key="1">
    <source>
        <dbReference type="SAM" id="SignalP"/>
    </source>
</evidence>